<evidence type="ECO:0000256" key="1">
    <source>
        <dbReference type="ARBA" id="ARBA00004613"/>
    </source>
</evidence>
<feature type="signal peptide" evidence="3">
    <location>
        <begin position="1"/>
        <end position="31"/>
    </location>
</feature>
<dbReference type="Gene3D" id="2.150.10.10">
    <property type="entry name" value="Serralysin-like metalloprotease, C-terminal"/>
    <property type="match status" value="1"/>
</dbReference>
<dbReference type="Pfam" id="PF00353">
    <property type="entry name" value="HemolysinCabind"/>
    <property type="match status" value="6"/>
</dbReference>
<dbReference type="InterPro" id="IPR050557">
    <property type="entry name" value="RTX_toxin/Mannuronan_C5-epim"/>
</dbReference>
<reference evidence="4 5" key="1">
    <citation type="submission" date="2016-10" db="EMBL/GenBank/DDBJ databases">
        <authorList>
            <person name="de Groot N.N."/>
        </authorList>
    </citation>
    <scope>NUCLEOTIDE SEQUENCE [LARGE SCALE GENOMIC DNA]</scope>
    <source>
        <strain evidence="4 5">CGMCC 1.11147</strain>
    </source>
</reference>
<name>A0A1H0KXW0_9ACTN</name>
<organism evidence="4 5">
    <name type="scientific">Nocardioides szechwanensis</name>
    <dbReference type="NCBI Taxonomy" id="1005944"/>
    <lineage>
        <taxon>Bacteria</taxon>
        <taxon>Bacillati</taxon>
        <taxon>Actinomycetota</taxon>
        <taxon>Actinomycetes</taxon>
        <taxon>Propionibacteriales</taxon>
        <taxon>Nocardioidaceae</taxon>
        <taxon>Nocardioides</taxon>
    </lineage>
</organism>
<dbReference type="PRINTS" id="PR00313">
    <property type="entry name" value="CABNDNGRPT"/>
</dbReference>
<protein>
    <submittedName>
        <fullName evidence="4">Hemolysin-type calcium-binding repeat-containing protein</fullName>
    </submittedName>
</protein>
<dbReference type="EMBL" id="FNIC01000011">
    <property type="protein sequence ID" value="SDO60769.1"/>
    <property type="molecule type" value="Genomic_DNA"/>
</dbReference>
<sequence>MKTNRARRTVPLLLALAAASLTVAGAPTATAAAPPRCHGHAATIVGTNASEYLAGTPGRDVIVARGGNDRIRAGGGNDLVCAGKGADLLWGGPGNDRLYGQGDRVFADQGGPGIAGDTLRGGPGDDVLDAGFYAKGDTGNFPNTIAYDEARTKVEVLLGGDTWVATGEGRDRIVPTGRLTLVGSAFADRLDASRVQGDVKVVGAAGSDRIRTGAGDDEVFTEGESVDHAVGDTDQVWTNDGSDTVSSYTGSDTLLLGDGPDFALTASGDPVTVQGGNGGDQINAIVHQVDGLVLDGGTGNNTVVLDATDVDHQLTLDRRQGTLTAETLEAVVRRFTSYDLTGGSAWTYRGADLPDLVVALSAGGPIQMFTLGGNDELWGSAFDDLLDGGAGTDEAHPAGGTDTCVSIEVGVCD</sequence>
<dbReference type="PANTHER" id="PTHR38340">
    <property type="entry name" value="S-LAYER PROTEIN"/>
    <property type="match status" value="1"/>
</dbReference>
<comment type="subcellular location">
    <subcellularLocation>
        <location evidence="1">Secreted</location>
    </subcellularLocation>
</comment>
<evidence type="ECO:0000256" key="3">
    <source>
        <dbReference type="SAM" id="SignalP"/>
    </source>
</evidence>
<evidence type="ECO:0000256" key="2">
    <source>
        <dbReference type="ARBA" id="ARBA00022525"/>
    </source>
</evidence>
<dbReference type="GO" id="GO:0005509">
    <property type="term" value="F:calcium ion binding"/>
    <property type="evidence" value="ECO:0007669"/>
    <property type="project" value="InterPro"/>
</dbReference>
<keyword evidence="3" id="KW-0732">Signal</keyword>
<dbReference type="STRING" id="1005944.SAMN05192576_0122"/>
<dbReference type="InterPro" id="IPR011049">
    <property type="entry name" value="Serralysin-like_metalloprot_C"/>
</dbReference>
<keyword evidence="5" id="KW-1185">Reference proteome</keyword>
<keyword evidence="2" id="KW-0964">Secreted</keyword>
<evidence type="ECO:0000313" key="4">
    <source>
        <dbReference type="EMBL" id="SDO60769.1"/>
    </source>
</evidence>
<dbReference type="InterPro" id="IPR006311">
    <property type="entry name" value="TAT_signal"/>
</dbReference>
<dbReference type="PROSITE" id="PS51318">
    <property type="entry name" value="TAT"/>
    <property type="match status" value="1"/>
</dbReference>
<dbReference type="Proteomes" id="UP000199004">
    <property type="component" value="Unassembled WGS sequence"/>
</dbReference>
<dbReference type="AlphaFoldDB" id="A0A1H0KXW0"/>
<proteinExistence type="predicted"/>
<dbReference type="GO" id="GO:0005576">
    <property type="term" value="C:extracellular region"/>
    <property type="evidence" value="ECO:0007669"/>
    <property type="project" value="UniProtKB-SubCell"/>
</dbReference>
<feature type="chain" id="PRO_5011638570" evidence="3">
    <location>
        <begin position="32"/>
        <end position="413"/>
    </location>
</feature>
<dbReference type="PANTHER" id="PTHR38340:SF1">
    <property type="entry name" value="S-LAYER PROTEIN"/>
    <property type="match status" value="1"/>
</dbReference>
<dbReference type="Gene3D" id="2.160.20.160">
    <property type="match status" value="1"/>
</dbReference>
<evidence type="ECO:0000313" key="5">
    <source>
        <dbReference type="Proteomes" id="UP000199004"/>
    </source>
</evidence>
<dbReference type="InterPro" id="IPR001343">
    <property type="entry name" value="Hemolysn_Ca-bd"/>
</dbReference>
<dbReference type="SUPFAM" id="SSF51120">
    <property type="entry name" value="beta-Roll"/>
    <property type="match status" value="2"/>
</dbReference>
<gene>
    <name evidence="4" type="ORF">SAMN05192576_0122</name>
</gene>
<accession>A0A1H0KXW0</accession>